<evidence type="ECO:0000313" key="1">
    <source>
        <dbReference type="EMBL" id="EMQ94883.1"/>
    </source>
</evidence>
<sequence>MLFKNAWTEILEFCIKDFHITFKTKKATITTCYSGYFYVN</sequence>
<protein>
    <submittedName>
        <fullName evidence="1">Uncharacterized protein</fullName>
    </submittedName>
</protein>
<comment type="caution">
    <text evidence="1">The sequence shown here is derived from an EMBL/GenBank/DDBJ whole genome shotgun (WGS) entry which is preliminary data.</text>
</comment>
<dbReference type="EMBL" id="ANLA01000013">
    <property type="protein sequence ID" value="EMQ94883.1"/>
    <property type="molecule type" value="Genomic_DNA"/>
</dbReference>
<reference evidence="1 2" key="1">
    <citation type="submission" date="2012-12" db="EMBL/GenBank/DDBJ databases">
        <title>Genome assembly of Formosa sp. AK20.</title>
        <authorList>
            <person name="Kumar R."/>
            <person name="Khatri I."/>
            <person name="Vaidya B."/>
            <person name="Subramanian S."/>
            <person name="Pinnaka A."/>
        </authorList>
    </citation>
    <scope>NUCLEOTIDE SEQUENCE [LARGE SCALE GENOMIC DNA]</scope>
    <source>
        <strain evidence="1 2">AK20</strain>
    </source>
</reference>
<organism evidence="1 2">
    <name type="scientific">Xanthomarina gelatinilytica</name>
    <dbReference type="NCBI Taxonomy" id="1137281"/>
    <lineage>
        <taxon>Bacteria</taxon>
        <taxon>Pseudomonadati</taxon>
        <taxon>Bacteroidota</taxon>
        <taxon>Flavobacteriia</taxon>
        <taxon>Flavobacteriales</taxon>
        <taxon>Flavobacteriaceae</taxon>
        <taxon>Xanthomarina</taxon>
    </lineage>
</organism>
<name>M7N8U5_9FLAO</name>
<dbReference type="Proteomes" id="UP000012024">
    <property type="component" value="Unassembled WGS sequence"/>
</dbReference>
<accession>M7N8U5</accession>
<evidence type="ECO:0000313" key="2">
    <source>
        <dbReference type="Proteomes" id="UP000012024"/>
    </source>
</evidence>
<proteinExistence type="predicted"/>
<dbReference type="AlphaFoldDB" id="M7N8U5"/>
<gene>
    <name evidence="1" type="ORF">D778_00243</name>
</gene>
<keyword evidence="2" id="KW-1185">Reference proteome</keyword>